<keyword evidence="3 4" id="KW-0560">Oxidoreductase</keyword>
<accession>A0ABZ2BS09</accession>
<dbReference type="GO" id="GO:0016994">
    <property type="term" value="F:precorrin-6A reductase activity"/>
    <property type="evidence" value="ECO:0007669"/>
    <property type="project" value="UniProtKB-EC"/>
</dbReference>
<dbReference type="InterPro" id="IPR003723">
    <property type="entry name" value="Precorrin-6x_reduct"/>
</dbReference>
<sequence>MKEDQTTLVMAGAREAHGVIAGLLGRGRRVIASLPEPERVFEPIPVPTRIGGFEQADDMCAWLQQNGVGCVIDVSHAFDAEVSDMAAQVSGAQKVRYMRLLRPSWRATRQDGWEFYDTISAAARDVPQAARVFSNTGRASLPAFADFSGQALFLRQTGPSQHPPPYPFVKYIVGTPPFSQKSEEILFQELRISRLICRNVGGAASRSKLLAARRLGIRVSMIERPPAPEGMPQVSTVAEALAWEANP</sequence>
<dbReference type="Pfam" id="PF02571">
    <property type="entry name" value="CbiJ"/>
    <property type="match status" value="1"/>
</dbReference>
<comment type="pathway">
    <text evidence="1">Cofactor biosynthesis; adenosylcobalamin biosynthesis.</text>
</comment>
<organism evidence="4 5">
    <name type="scientific">Roseobacter fucihabitans</name>
    <dbReference type="NCBI Taxonomy" id="1537242"/>
    <lineage>
        <taxon>Bacteria</taxon>
        <taxon>Pseudomonadati</taxon>
        <taxon>Pseudomonadota</taxon>
        <taxon>Alphaproteobacteria</taxon>
        <taxon>Rhodobacterales</taxon>
        <taxon>Roseobacteraceae</taxon>
        <taxon>Roseobacter</taxon>
    </lineage>
</organism>
<evidence type="ECO:0000256" key="3">
    <source>
        <dbReference type="ARBA" id="ARBA00023002"/>
    </source>
</evidence>
<name>A0ABZ2BS09_9RHOB</name>
<dbReference type="EC" id="1.3.1.54" evidence="4"/>
<dbReference type="RefSeq" id="WP_187432204.1">
    <property type="nucleotide sequence ID" value="NZ_CP143423.1"/>
</dbReference>
<evidence type="ECO:0000256" key="2">
    <source>
        <dbReference type="ARBA" id="ARBA00022573"/>
    </source>
</evidence>
<evidence type="ECO:0000313" key="5">
    <source>
        <dbReference type="Proteomes" id="UP001318682"/>
    </source>
</evidence>
<dbReference type="PANTHER" id="PTHR36925">
    <property type="entry name" value="COBALT-PRECORRIN-6A REDUCTASE"/>
    <property type="match status" value="1"/>
</dbReference>
<evidence type="ECO:0000256" key="1">
    <source>
        <dbReference type="ARBA" id="ARBA00004953"/>
    </source>
</evidence>
<dbReference type="PANTHER" id="PTHR36925:SF1">
    <property type="entry name" value="COBALT-PRECORRIN-6A REDUCTASE"/>
    <property type="match status" value="1"/>
</dbReference>
<protein>
    <submittedName>
        <fullName evidence="4">Precorrin-6A reductase</fullName>
        <ecNumber evidence="4">1.3.1.54</ecNumber>
    </submittedName>
</protein>
<dbReference type="PROSITE" id="PS51014">
    <property type="entry name" value="COBK_CBIJ"/>
    <property type="match status" value="1"/>
</dbReference>
<evidence type="ECO:0000313" key="4">
    <source>
        <dbReference type="EMBL" id="WVX48799.1"/>
    </source>
</evidence>
<gene>
    <name evidence="4" type="primary">cobK_2</name>
    <name evidence="4" type="ORF">ROLI_018810</name>
</gene>
<reference evidence="5" key="2">
    <citation type="submission" date="2024-01" db="EMBL/GenBank/DDBJ databases">
        <title>Roseobacter fucihabitans sp. nov., isolated from the brown alga Fucus spiralis.</title>
        <authorList>
            <person name="Hahnke S."/>
            <person name="Berger M."/>
            <person name="Schlingloff A."/>
            <person name="Athale I."/>
            <person name="Neumann-Schaal M."/>
            <person name="Adenaya A."/>
            <person name="Poehlein A."/>
            <person name="Daniel R."/>
            <person name="Pertersen J."/>
            <person name="Brinkhoff T."/>
        </authorList>
    </citation>
    <scope>NUCLEOTIDE SEQUENCE [LARGE SCALE GENOMIC DNA]</scope>
    <source>
        <strain evidence="5">B14</strain>
    </source>
</reference>
<dbReference type="EMBL" id="CP143423">
    <property type="protein sequence ID" value="WVX48799.1"/>
    <property type="molecule type" value="Genomic_DNA"/>
</dbReference>
<reference evidence="4 5" key="1">
    <citation type="submission" date="2015-07" db="EMBL/GenBank/DDBJ databases">
        <authorList>
            <person name="Voget S."/>
            <person name="Dogs M."/>
            <person name="Brinkhoff T.H."/>
            <person name="Daniel R."/>
        </authorList>
    </citation>
    <scope>NUCLEOTIDE SEQUENCE [LARGE SCALE GENOMIC DNA]</scope>
    <source>
        <strain evidence="4 5">B14</strain>
    </source>
</reference>
<dbReference type="Proteomes" id="UP001318682">
    <property type="component" value="Chromosome"/>
</dbReference>
<keyword evidence="2" id="KW-0169">Cobalamin biosynthesis</keyword>
<keyword evidence="5" id="KW-1185">Reference proteome</keyword>
<proteinExistence type="predicted"/>